<sequence>MAGVMLSSTHLSARCCHGNCRRDGLPDLGVGRETERRKSRHDVSCPSAQTEPGRADGDGDGEAGRSESVCRRVVCPWGRMARRGETRRRALLIGSWRGLGWGGVGRYVADGRKANVAVRGIWANSKTDTLMPSALAGSTNQLVGRPAGQQAHWPVDQSAGQPVGRTSDGRSVSLVNR</sequence>
<evidence type="ECO:0000313" key="3">
    <source>
        <dbReference type="Proteomes" id="UP000784294"/>
    </source>
</evidence>
<keyword evidence="3" id="KW-1185">Reference proteome</keyword>
<dbReference type="Proteomes" id="UP000784294">
    <property type="component" value="Unassembled WGS sequence"/>
</dbReference>
<accession>A0A3S5CL26</accession>
<feature type="compositionally biased region" description="Basic and acidic residues" evidence="1">
    <location>
        <begin position="27"/>
        <end position="36"/>
    </location>
</feature>
<evidence type="ECO:0000313" key="2">
    <source>
        <dbReference type="EMBL" id="VEL17210.1"/>
    </source>
</evidence>
<feature type="region of interest" description="Disordered" evidence="1">
    <location>
        <begin position="145"/>
        <end position="177"/>
    </location>
</feature>
<organism evidence="2 3">
    <name type="scientific">Protopolystoma xenopodis</name>
    <dbReference type="NCBI Taxonomy" id="117903"/>
    <lineage>
        <taxon>Eukaryota</taxon>
        <taxon>Metazoa</taxon>
        <taxon>Spiralia</taxon>
        <taxon>Lophotrochozoa</taxon>
        <taxon>Platyhelminthes</taxon>
        <taxon>Monogenea</taxon>
        <taxon>Polyopisthocotylea</taxon>
        <taxon>Polystomatidea</taxon>
        <taxon>Polystomatidae</taxon>
        <taxon>Protopolystoma</taxon>
    </lineage>
</organism>
<name>A0A3S5CL26_9PLAT</name>
<dbReference type="EMBL" id="CAAALY010031591">
    <property type="protein sequence ID" value="VEL17210.1"/>
    <property type="molecule type" value="Genomic_DNA"/>
</dbReference>
<dbReference type="AlphaFoldDB" id="A0A3S5CL26"/>
<reference evidence="2" key="1">
    <citation type="submission" date="2018-11" db="EMBL/GenBank/DDBJ databases">
        <authorList>
            <consortium name="Pathogen Informatics"/>
        </authorList>
    </citation>
    <scope>NUCLEOTIDE SEQUENCE</scope>
</reference>
<proteinExistence type="predicted"/>
<feature type="compositionally biased region" description="Basic and acidic residues" evidence="1">
    <location>
        <begin position="53"/>
        <end position="65"/>
    </location>
</feature>
<evidence type="ECO:0000256" key="1">
    <source>
        <dbReference type="SAM" id="MobiDB-lite"/>
    </source>
</evidence>
<comment type="caution">
    <text evidence="2">The sequence shown here is derived from an EMBL/GenBank/DDBJ whole genome shotgun (WGS) entry which is preliminary data.</text>
</comment>
<gene>
    <name evidence="2" type="ORF">PXEA_LOCUS10650</name>
</gene>
<protein>
    <submittedName>
        <fullName evidence="2">Uncharacterized protein</fullName>
    </submittedName>
</protein>
<feature type="region of interest" description="Disordered" evidence="1">
    <location>
        <begin position="27"/>
        <end position="65"/>
    </location>
</feature>